<dbReference type="EMBL" id="SDRB02011041">
    <property type="protein sequence ID" value="THG03126.1"/>
    <property type="molecule type" value="Genomic_DNA"/>
</dbReference>
<dbReference type="Proteomes" id="UP000306102">
    <property type="component" value="Unassembled WGS sequence"/>
</dbReference>
<comment type="caution">
    <text evidence="1">The sequence shown here is derived from an EMBL/GenBank/DDBJ whole genome shotgun (WGS) entry which is preliminary data.</text>
</comment>
<dbReference type="AlphaFoldDB" id="A0A4S4DM09"/>
<reference evidence="1 2" key="1">
    <citation type="journal article" date="2018" name="Proc. Natl. Acad. Sci. U.S.A.">
        <title>Draft genome sequence of Camellia sinensis var. sinensis provides insights into the evolution of the tea genome and tea quality.</title>
        <authorList>
            <person name="Wei C."/>
            <person name="Yang H."/>
            <person name="Wang S."/>
            <person name="Zhao J."/>
            <person name="Liu C."/>
            <person name="Gao L."/>
            <person name="Xia E."/>
            <person name="Lu Y."/>
            <person name="Tai Y."/>
            <person name="She G."/>
            <person name="Sun J."/>
            <person name="Cao H."/>
            <person name="Tong W."/>
            <person name="Gao Q."/>
            <person name="Li Y."/>
            <person name="Deng W."/>
            <person name="Jiang X."/>
            <person name="Wang W."/>
            <person name="Chen Q."/>
            <person name="Zhang S."/>
            <person name="Li H."/>
            <person name="Wu J."/>
            <person name="Wang P."/>
            <person name="Li P."/>
            <person name="Shi C."/>
            <person name="Zheng F."/>
            <person name="Jian J."/>
            <person name="Huang B."/>
            <person name="Shan D."/>
            <person name="Shi M."/>
            <person name="Fang C."/>
            <person name="Yue Y."/>
            <person name="Li F."/>
            <person name="Li D."/>
            <person name="Wei S."/>
            <person name="Han B."/>
            <person name="Jiang C."/>
            <person name="Yin Y."/>
            <person name="Xia T."/>
            <person name="Zhang Z."/>
            <person name="Bennetzen J.L."/>
            <person name="Zhao S."/>
            <person name="Wan X."/>
        </authorList>
    </citation>
    <scope>NUCLEOTIDE SEQUENCE [LARGE SCALE GENOMIC DNA]</scope>
    <source>
        <strain evidence="2">cv. Shuchazao</strain>
        <tissue evidence="1">Leaf</tissue>
    </source>
</reference>
<proteinExistence type="predicted"/>
<evidence type="ECO:0000313" key="1">
    <source>
        <dbReference type="EMBL" id="THG03126.1"/>
    </source>
</evidence>
<keyword evidence="2" id="KW-1185">Reference proteome</keyword>
<organism evidence="1 2">
    <name type="scientific">Camellia sinensis var. sinensis</name>
    <name type="common">China tea</name>
    <dbReference type="NCBI Taxonomy" id="542762"/>
    <lineage>
        <taxon>Eukaryota</taxon>
        <taxon>Viridiplantae</taxon>
        <taxon>Streptophyta</taxon>
        <taxon>Embryophyta</taxon>
        <taxon>Tracheophyta</taxon>
        <taxon>Spermatophyta</taxon>
        <taxon>Magnoliopsida</taxon>
        <taxon>eudicotyledons</taxon>
        <taxon>Gunneridae</taxon>
        <taxon>Pentapetalae</taxon>
        <taxon>asterids</taxon>
        <taxon>Ericales</taxon>
        <taxon>Theaceae</taxon>
        <taxon>Camellia</taxon>
    </lineage>
</organism>
<protein>
    <submittedName>
        <fullName evidence="1">Uncharacterized protein</fullName>
    </submittedName>
</protein>
<name>A0A4S4DM09_CAMSN</name>
<accession>A0A4S4DM09</accession>
<evidence type="ECO:0000313" key="2">
    <source>
        <dbReference type="Proteomes" id="UP000306102"/>
    </source>
</evidence>
<gene>
    <name evidence="1" type="ORF">TEA_012276</name>
</gene>
<sequence length="116" mass="13163">MGKYRFMVSSPGALAEFCREYNIPDDVHLELAKKGDTPWGDLDRCPFTVVSIVERGLRFPVQPLICEFLRQTRLCPTQVSNNTYKIINGVAELNRRLGLAEILHQYSLSKNKGGFC</sequence>